<dbReference type="EMBL" id="JANRMS010000821">
    <property type="protein sequence ID" value="KAJ3533982.1"/>
    <property type="molecule type" value="Genomic_DNA"/>
</dbReference>
<evidence type="ECO:0000313" key="1">
    <source>
        <dbReference type="EMBL" id="KAJ3533982.1"/>
    </source>
</evidence>
<comment type="caution">
    <text evidence="1">The sequence shown here is derived from an EMBL/GenBank/DDBJ whole genome shotgun (WGS) entry which is preliminary data.</text>
</comment>
<gene>
    <name evidence="1" type="ORF">NM208_g7744</name>
</gene>
<sequence>MRKWVLVAAIAGSAAATCYYPDGTDATASFNYRPCGDTNTTYSTCCAFDWGDECLPNGLCHWRGYSDYRAACQNKDWTNCPDVCLGRKSGTWLTLKKCGVNEYCCPSSQDADCCDDGSRTYSLEVPDLKSKSLETQIPSEITSDTMSSEFPTLISKTIAHTSDTTTEPISDGSDKAPVPAGAIIGGVIGGVAVIGILVLGGVYLFKMSPNTTGIVTDIGGSNGPIAGTREQAEPIVGVEQHPGLAMAEGSAPNVYVEADSRPITSTWQGRK</sequence>
<dbReference type="Proteomes" id="UP001148629">
    <property type="component" value="Unassembled WGS sequence"/>
</dbReference>
<organism evidence="1 2">
    <name type="scientific">Fusarium decemcellulare</name>
    <dbReference type="NCBI Taxonomy" id="57161"/>
    <lineage>
        <taxon>Eukaryota</taxon>
        <taxon>Fungi</taxon>
        <taxon>Dikarya</taxon>
        <taxon>Ascomycota</taxon>
        <taxon>Pezizomycotina</taxon>
        <taxon>Sordariomycetes</taxon>
        <taxon>Hypocreomycetidae</taxon>
        <taxon>Hypocreales</taxon>
        <taxon>Nectriaceae</taxon>
        <taxon>Fusarium</taxon>
        <taxon>Fusarium decemcellulare species complex</taxon>
    </lineage>
</organism>
<accession>A0ACC1S7Y2</accession>
<keyword evidence="2" id="KW-1185">Reference proteome</keyword>
<proteinExistence type="predicted"/>
<evidence type="ECO:0000313" key="2">
    <source>
        <dbReference type="Proteomes" id="UP001148629"/>
    </source>
</evidence>
<reference evidence="1" key="1">
    <citation type="submission" date="2022-08" db="EMBL/GenBank/DDBJ databases">
        <title>Genome Sequence of Fusarium decemcellulare.</title>
        <authorList>
            <person name="Buettner E."/>
        </authorList>
    </citation>
    <scope>NUCLEOTIDE SEQUENCE</scope>
    <source>
        <strain evidence="1">Babe19</strain>
    </source>
</reference>
<protein>
    <submittedName>
        <fullName evidence="1">Uncharacterized protein</fullName>
    </submittedName>
</protein>
<name>A0ACC1S7Y2_9HYPO</name>